<feature type="non-terminal residue" evidence="1">
    <location>
        <position position="62"/>
    </location>
</feature>
<gene>
    <name evidence="1" type="ORF">LCGC14_0632940</name>
</gene>
<evidence type="ECO:0000313" key="1">
    <source>
        <dbReference type="EMBL" id="KKN50463.1"/>
    </source>
</evidence>
<sequence length="62" mass="6726">MNLFTINPAETLITKIIATGIIKSKPKHVNLNPSDIAEASEQLIPLAVLIRDISGLNKFIAD</sequence>
<reference evidence="1" key="1">
    <citation type="journal article" date="2015" name="Nature">
        <title>Complex archaea that bridge the gap between prokaryotes and eukaryotes.</title>
        <authorList>
            <person name="Spang A."/>
            <person name="Saw J.H."/>
            <person name="Jorgensen S.L."/>
            <person name="Zaremba-Niedzwiedzka K."/>
            <person name="Martijn J."/>
            <person name="Lind A.E."/>
            <person name="van Eijk R."/>
            <person name="Schleper C."/>
            <person name="Guy L."/>
            <person name="Ettema T.J."/>
        </authorList>
    </citation>
    <scope>NUCLEOTIDE SEQUENCE</scope>
</reference>
<dbReference type="AlphaFoldDB" id="A0A0F9UA23"/>
<protein>
    <submittedName>
        <fullName evidence="1">Uncharacterized protein</fullName>
    </submittedName>
</protein>
<accession>A0A0F9UA23</accession>
<dbReference type="EMBL" id="LAZR01001113">
    <property type="protein sequence ID" value="KKN50463.1"/>
    <property type="molecule type" value="Genomic_DNA"/>
</dbReference>
<proteinExistence type="predicted"/>
<comment type="caution">
    <text evidence="1">The sequence shown here is derived from an EMBL/GenBank/DDBJ whole genome shotgun (WGS) entry which is preliminary data.</text>
</comment>
<name>A0A0F9UA23_9ZZZZ</name>
<organism evidence="1">
    <name type="scientific">marine sediment metagenome</name>
    <dbReference type="NCBI Taxonomy" id="412755"/>
    <lineage>
        <taxon>unclassified sequences</taxon>
        <taxon>metagenomes</taxon>
        <taxon>ecological metagenomes</taxon>
    </lineage>
</organism>